<evidence type="ECO:0000313" key="13">
    <source>
        <dbReference type="EMBL" id="GBF57551.1"/>
    </source>
</evidence>
<dbReference type="InterPro" id="IPR000537">
    <property type="entry name" value="UbiA_prenyltransferase"/>
</dbReference>
<keyword evidence="4" id="KW-1003">Cell membrane</keyword>
<sequence>MGQFLGRAGIGFSLYDLLLMGLWIVGSIAMRGAGCSFNDWVDRDIDAQVERTAGRPLPAGLISPRQALAWTLAQCFIGLLVLLALPAPAQIVALCAIPMVAAYPFMKRITWWPQLWLGLTFNWGVLVGYVAVMGSLDPAALALYGACVAWTIGYDTLYAQQDMEDDALVGVKSTARLFGDQARRWVGRFYLAAFGLVGLACILAEQALAARIVGLAGGLAFGLHLWGQVRQIPATGPAEDPLGLFKSNKIAGLILVAGLLVQAGIGWLLSMRGLA</sequence>
<dbReference type="EC" id="2.5.1.39" evidence="11"/>
<dbReference type="InterPro" id="IPR039653">
    <property type="entry name" value="Prenyltransferase"/>
</dbReference>
<evidence type="ECO:0000256" key="1">
    <source>
        <dbReference type="ARBA" id="ARBA00001946"/>
    </source>
</evidence>
<dbReference type="InterPro" id="IPR044878">
    <property type="entry name" value="UbiA_sf"/>
</dbReference>
<keyword evidence="9 12" id="KW-1133">Transmembrane helix</keyword>
<dbReference type="PANTHER" id="PTHR11048">
    <property type="entry name" value="PRENYLTRANSFERASES"/>
    <property type="match status" value="1"/>
</dbReference>
<dbReference type="Gene3D" id="1.10.357.140">
    <property type="entry name" value="UbiA prenyltransferase"/>
    <property type="match status" value="1"/>
</dbReference>
<evidence type="ECO:0000256" key="3">
    <source>
        <dbReference type="ARBA" id="ARBA00005985"/>
    </source>
</evidence>
<feature type="transmembrane region" description="Helical" evidence="12">
    <location>
        <begin position="250"/>
        <end position="269"/>
    </location>
</feature>
<comment type="caution">
    <text evidence="13">The sequence shown here is derived from an EMBL/GenBank/DDBJ whole genome shotgun (WGS) entry which is preliminary data.</text>
</comment>
<keyword evidence="14" id="KW-1185">Reference proteome</keyword>
<dbReference type="Gene3D" id="1.20.120.1780">
    <property type="entry name" value="UbiA prenyltransferase"/>
    <property type="match status" value="1"/>
</dbReference>
<keyword evidence="10 12" id="KW-0472">Membrane</keyword>
<evidence type="ECO:0000256" key="9">
    <source>
        <dbReference type="ARBA" id="ARBA00022989"/>
    </source>
</evidence>
<reference evidence="13 14" key="1">
    <citation type="journal article" date="2018" name="Genome Announc.">
        <title>Draft Genome Sequence of "Candidatus Phycosocius bacilliformis," an Alphaproteobacterial Ectosymbiont of the Hydrocarbon-Producing Green Alga Botryococcus braunii.</title>
        <authorList>
            <person name="Tanabe Y."/>
            <person name="Yamaguchi H."/>
            <person name="Watanabe M.M."/>
        </authorList>
    </citation>
    <scope>NUCLEOTIDE SEQUENCE [LARGE SCALE GENOMIC DNA]</scope>
    <source>
        <strain evidence="13 14">BOTRYCO-2</strain>
    </source>
</reference>
<evidence type="ECO:0000256" key="5">
    <source>
        <dbReference type="ARBA" id="ARBA00022519"/>
    </source>
</evidence>
<keyword evidence="5" id="KW-0997">Cell inner membrane</keyword>
<keyword evidence="8 12" id="KW-0812">Transmembrane</keyword>
<dbReference type="Pfam" id="PF01040">
    <property type="entry name" value="UbiA"/>
    <property type="match status" value="1"/>
</dbReference>
<dbReference type="PROSITE" id="PS00943">
    <property type="entry name" value="UBIA"/>
    <property type="match status" value="1"/>
</dbReference>
<proteinExistence type="inferred from homology"/>
<evidence type="ECO:0000256" key="10">
    <source>
        <dbReference type="ARBA" id="ARBA00023136"/>
    </source>
</evidence>
<dbReference type="AlphaFoldDB" id="A0A2P2E924"/>
<dbReference type="CDD" id="cd13959">
    <property type="entry name" value="PT_UbiA_COQ2"/>
    <property type="match status" value="1"/>
</dbReference>
<dbReference type="GO" id="GO:0005886">
    <property type="term" value="C:plasma membrane"/>
    <property type="evidence" value="ECO:0007669"/>
    <property type="project" value="TreeGrafter"/>
</dbReference>
<feature type="transmembrane region" description="Helical" evidence="12">
    <location>
        <begin position="185"/>
        <end position="203"/>
    </location>
</feature>
<dbReference type="EMBL" id="BFBR01000003">
    <property type="protein sequence ID" value="GBF57551.1"/>
    <property type="molecule type" value="Genomic_DNA"/>
</dbReference>
<dbReference type="PANTHER" id="PTHR11048:SF28">
    <property type="entry name" value="4-HYDROXYBENZOATE POLYPRENYLTRANSFERASE, MITOCHONDRIAL"/>
    <property type="match status" value="1"/>
</dbReference>
<dbReference type="FunFam" id="1.20.120.1780:FF:000001">
    <property type="entry name" value="4-hydroxybenzoate octaprenyltransferase"/>
    <property type="match status" value="1"/>
</dbReference>
<dbReference type="InterPro" id="IPR030470">
    <property type="entry name" value="UbiA_prenylTrfase_CS"/>
</dbReference>
<feature type="transmembrane region" description="Helical" evidence="12">
    <location>
        <begin position="12"/>
        <end position="30"/>
    </location>
</feature>
<evidence type="ECO:0000256" key="8">
    <source>
        <dbReference type="ARBA" id="ARBA00022692"/>
    </source>
</evidence>
<evidence type="ECO:0000256" key="7">
    <source>
        <dbReference type="ARBA" id="ARBA00022688"/>
    </source>
</evidence>
<evidence type="ECO:0000256" key="6">
    <source>
        <dbReference type="ARBA" id="ARBA00022679"/>
    </source>
</evidence>
<evidence type="ECO:0000256" key="2">
    <source>
        <dbReference type="ARBA" id="ARBA00004141"/>
    </source>
</evidence>
<evidence type="ECO:0000256" key="4">
    <source>
        <dbReference type="ARBA" id="ARBA00022475"/>
    </source>
</evidence>
<dbReference type="GO" id="GO:0008412">
    <property type="term" value="F:4-hydroxybenzoate polyprenyltransferase activity"/>
    <property type="evidence" value="ECO:0007669"/>
    <property type="project" value="UniProtKB-EC"/>
</dbReference>
<comment type="cofactor">
    <cofactor evidence="1">
        <name>Mg(2+)</name>
        <dbReference type="ChEBI" id="CHEBI:18420"/>
    </cofactor>
</comment>
<dbReference type="GO" id="GO:0006744">
    <property type="term" value="P:ubiquinone biosynthetic process"/>
    <property type="evidence" value="ECO:0007669"/>
    <property type="project" value="UniProtKB-KW"/>
</dbReference>
<name>A0A2P2E924_9PROT</name>
<keyword evidence="7" id="KW-0831">Ubiquinone biosynthesis</keyword>
<evidence type="ECO:0000313" key="14">
    <source>
        <dbReference type="Proteomes" id="UP000245086"/>
    </source>
</evidence>
<protein>
    <recommendedName>
        <fullName evidence="11">4-hydroxybenzoate polyprenyltransferase</fullName>
        <ecNumber evidence="11">2.5.1.39</ecNumber>
    </recommendedName>
</protein>
<evidence type="ECO:0000256" key="11">
    <source>
        <dbReference type="ARBA" id="ARBA00034524"/>
    </source>
</evidence>
<accession>A0A2P2E924</accession>
<gene>
    <name evidence="13" type="primary">ubiA</name>
    <name evidence="13" type="ORF">PbB2_01218</name>
</gene>
<feature type="transmembrane region" description="Helical" evidence="12">
    <location>
        <begin position="115"/>
        <end position="136"/>
    </location>
</feature>
<organism evidence="13 14">
    <name type="scientific">Candidatus Phycosocius bacilliformis</name>
    <dbReference type="NCBI Taxonomy" id="1445552"/>
    <lineage>
        <taxon>Bacteria</taxon>
        <taxon>Pseudomonadati</taxon>
        <taxon>Pseudomonadota</taxon>
        <taxon>Alphaproteobacteria</taxon>
        <taxon>Caulobacterales</taxon>
        <taxon>Caulobacterales incertae sedis</taxon>
        <taxon>Candidatus Phycosocius</taxon>
    </lineage>
</organism>
<dbReference type="FunFam" id="1.10.357.140:FF:000008">
    <property type="entry name" value="4-hydroxybenzoate octaprenyltransferase"/>
    <property type="match status" value="1"/>
</dbReference>
<keyword evidence="6 13" id="KW-0808">Transferase</keyword>
<comment type="similarity">
    <text evidence="3">Belongs to the UbiA prenyltransferase family.</text>
</comment>
<dbReference type="Proteomes" id="UP000245086">
    <property type="component" value="Unassembled WGS sequence"/>
</dbReference>
<evidence type="ECO:0000256" key="12">
    <source>
        <dbReference type="SAM" id="Phobius"/>
    </source>
</evidence>
<comment type="subcellular location">
    <subcellularLocation>
        <location evidence="2">Membrane</location>
        <topology evidence="2">Multi-pass membrane protein</topology>
    </subcellularLocation>
</comment>
<feature type="transmembrane region" description="Helical" evidence="12">
    <location>
        <begin position="76"/>
        <end position="103"/>
    </location>
</feature>
<feature type="transmembrane region" description="Helical" evidence="12">
    <location>
        <begin position="208"/>
        <end position="227"/>
    </location>
</feature>